<dbReference type="AlphaFoldDB" id="A0AAD6WVR2"/>
<organism evidence="2 3">
    <name type="scientific">Mycena alexandri</name>
    <dbReference type="NCBI Taxonomy" id="1745969"/>
    <lineage>
        <taxon>Eukaryota</taxon>
        <taxon>Fungi</taxon>
        <taxon>Dikarya</taxon>
        <taxon>Basidiomycota</taxon>
        <taxon>Agaricomycotina</taxon>
        <taxon>Agaricomycetes</taxon>
        <taxon>Agaricomycetidae</taxon>
        <taxon>Agaricales</taxon>
        <taxon>Marasmiineae</taxon>
        <taxon>Mycenaceae</taxon>
        <taxon>Mycena</taxon>
    </lineage>
</organism>
<sequence>MDDDELSSDEDEEKEDNIFDAEFVVPVTPTATDTLTFSSDTTHVEFTQKLADEMNIRHRDLQIGYKLSHWTKDVLPRVIITPIHLIRLFNAVREERNARASSRNPSKKPLQVTIVDLRPKHSEKPESKKAAKKPKSKASRKADSSDDEAVEVQSGKKKTAPQYLRELEAEHKCGTHGSFCVVAANGEHVSLSNEVMSLWSLLCSQGVHKSTSQPPEVLELPLKNGTKAAPTSRRQNNTAPAVNQYPHYPPPGPYPHTFYTPLPPPPPPAPAAVPKSNADSDDEDESPTLFPKIEDWLLDLDTSERGEDGHGFRTSSTGICEGMSVGVAKLVMKYAKLDCKKIRKQEAERKVAWAAH</sequence>
<feature type="compositionally biased region" description="Polar residues" evidence="1">
    <location>
        <begin position="232"/>
        <end position="241"/>
    </location>
</feature>
<feature type="compositionally biased region" description="Basic residues" evidence="1">
    <location>
        <begin position="130"/>
        <end position="139"/>
    </location>
</feature>
<dbReference type="EMBL" id="JARJCM010000130">
    <property type="protein sequence ID" value="KAJ7027037.1"/>
    <property type="molecule type" value="Genomic_DNA"/>
</dbReference>
<protein>
    <submittedName>
        <fullName evidence="2">Uncharacterized protein</fullName>
    </submittedName>
</protein>
<feature type="region of interest" description="Disordered" evidence="1">
    <location>
        <begin position="97"/>
        <end position="162"/>
    </location>
</feature>
<dbReference type="Proteomes" id="UP001218188">
    <property type="component" value="Unassembled WGS sequence"/>
</dbReference>
<feature type="region of interest" description="Disordered" evidence="1">
    <location>
        <begin position="226"/>
        <end position="288"/>
    </location>
</feature>
<name>A0AAD6WVR2_9AGAR</name>
<evidence type="ECO:0000313" key="2">
    <source>
        <dbReference type="EMBL" id="KAJ7027037.1"/>
    </source>
</evidence>
<gene>
    <name evidence="2" type="ORF">C8F04DRAFT_1189986</name>
</gene>
<proteinExistence type="predicted"/>
<evidence type="ECO:0000256" key="1">
    <source>
        <dbReference type="SAM" id="MobiDB-lite"/>
    </source>
</evidence>
<keyword evidence="3" id="KW-1185">Reference proteome</keyword>
<evidence type="ECO:0000313" key="3">
    <source>
        <dbReference type="Proteomes" id="UP001218188"/>
    </source>
</evidence>
<reference evidence="2" key="1">
    <citation type="submission" date="2023-03" db="EMBL/GenBank/DDBJ databases">
        <title>Massive genome expansion in bonnet fungi (Mycena s.s.) driven by repeated elements and novel gene families across ecological guilds.</title>
        <authorList>
            <consortium name="Lawrence Berkeley National Laboratory"/>
            <person name="Harder C.B."/>
            <person name="Miyauchi S."/>
            <person name="Viragh M."/>
            <person name="Kuo A."/>
            <person name="Thoen E."/>
            <person name="Andreopoulos B."/>
            <person name="Lu D."/>
            <person name="Skrede I."/>
            <person name="Drula E."/>
            <person name="Henrissat B."/>
            <person name="Morin E."/>
            <person name="Kohler A."/>
            <person name="Barry K."/>
            <person name="LaButti K."/>
            <person name="Morin E."/>
            <person name="Salamov A."/>
            <person name="Lipzen A."/>
            <person name="Mereny Z."/>
            <person name="Hegedus B."/>
            <person name="Baldrian P."/>
            <person name="Stursova M."/>
            <person name="Weitz H."/>
            <person name="Taylor A."/>
            <person name="Grigoriev I.V."/>
            <person name="Nagy L.G."/>
            <person name="Martin F."/>
            <person name="Kauserud H."/>
        </authorList>
    </citation>
    <scope>NUCLEOTIDE SEQUENCE</scope>
    <source>
        <strain evidence="2">CBHHK200</strain>
    </source>
</reference>
<accession>A0AAD6WVR2</accession>
<comment type="caution">
    <text evidence="2">The sequence shown here is derived from an EMBL/GenBank/DDBJ whole genome shotgun (WGS) entry which is preliminary data.</text>
</comment>
<feature type="compositionally biased region" description="Pro residues" evidence="1">
    <location>
        <begin position="261"/>
        <end position="271"/>
    </location>
</feature>
<feature type="compositionally biased region" description="Basic and acidic residues" evidence="1">
    <location>
        <begin position="117"/>
        <end position="129"/>
    </location>
</feature>